<dbReference type="FunFam" id="1.20.1280.20:FF:000002">
    <property type="entry name" value="HscB mitochondrial iron-sulfur cluster co-chaperone"/>
    <property type="match status" value="1"/>
</dbReference>
<dbReference type="GO" id="GO:0046872">
    <property type="term" value="F:metal ion binding"/>
    <property type="evidence" value="ECO:0007669"/>
    <property type="project" value="UniProtKB-KW"/>
</dbReference>
<dbReference type="CDD" id="cd06257">
    <property type="entry name" value="DnaJ"/>
    <property type="match status" value="1"/>
</dbReference>
<evidence type="ECO:0000256" key="12">
    <source>
        <dbReference type="ARBA" id="ARBA00065697"/>
    </source>
</evidence>
<dbReference type="NCBIfam" id="TIGR00714">
    <property type="entry name" value="hscB"/>
    <property type="match status" value="1"/>
</dbReference>
<dbReference type="InterPro" id="IPR004640">
    <property type="entry name" value="HscB"/>
</dbReference>
<evidence type="ECO:0000256" key="10">
    <source>
        <dbReference type="ARBA" id="ARBA00058496"/>
    </source>
</evidence>
<keyword evidence="8" id="KW-0143">Chaperone</keyword>
<evidence type="ECO:0000256" key="13">
    <source>
        <dbReference type="ARBA" id="ARBA00073563"/>
    </source>
</evidence>
<feature type="domain" description="J" evidence="14">
    <location>
        <begin position="114"/>
        <end position="186"/>
    </location>
</feature>
<dbReference type="SUPFAM" id="SSF46565">
    <property type="entry name" value="Chaperone J-domain"/>
    <property type="match status" value="1"/>
</dbReference>
<evidence type="ECO:0000256" key="8">
    <source>
        <dbReference type="ARBA" id="ARBA00023186"/>
    </source>
</evidence>
<evidence type="ECO:0000256" key="4">
    <source>
        <dbReference type="ARBA" id="ARBA00010476"/>
    </source>
</evidence>
<dbReference type="FunFam" id="1.10.287.110:FF:000042">
    <property type="entry name" value="Iron-sulfur cluster co-chaperone protein HscB, mitochondrial"/>
    <property type="match status" value="1"/>
</dbReference>
<evidence type="ECO:0000256" key="2">
    <source>
        <dbReference type="ARBA" id="ARBA00004496"/>
    </source>
</evidence>
<protein>
    <recommendedName>
        <fullName evidence="13">Iron-sulfur cluster co-chaperone protein HscB</fullName>
    </recommendedName>
</protein>
<accession>C1BLE8</accession>
<evidence type="ECO:0000256" key="9">
    <source>
        <dbReference type="ARBA" id="ARBA00054586"/>
    </source>
</evidence>
<comment type="subunit">
    <text evidence="11">Homodimer. Interacts with ISCU (cytoplasmic form); this interaction stabilizes the (Fe-S) clusters on ISCU. Interacts with the CIA complex member CIAO1 (via LYR motif).</text>
</comment>
<keyword evidence="5" id="KW-0963">Cytoplasm</keyword>
<evidence type="ECO:0000259" key="14">
    <source>
        <dbReference type="PROSITE" id="PS50076"/>
    </source>
</evidence>
<comment type="function">
    <text evidence="9">Acts as a co-chaperone in iron-sulfur cluster assembly in mitochondria. Required for incorporation of iron-sulfur clusters into SDHB, the iron-sulfur protein subunit of succinate dehydrogenase that is involved in complex II of the mitochondrial electron transport chain. Recruited to SDHB by interaction with SDHAF1 which first binds SDHB and then recruits the iron-sulfur transfer complex formed by HSC20, HSPA9 and ISCU through direct binding to HSC20. Plays an essential role in hematopoiesis.</text>
</comment>
<dbReference type="GO" id="GO:0005739">
    <property type="term" value="C:mitochondrion"/>
    <property type="evidence" value="ECO:0007669"/>
    <property type="project" value="UniProtKB-SubCell"/>
</dbReference>
<name>C1BLE8_OSMMO</name>
<dbReference type="SUPFAM" id="SSF47144">
    <property type="entry name" value="HSC20 (HSCB), C-terminal oligomerisation domain"/>
    <property type="match status" value="1"/>
</dbReference>
<keyword evidence="6" id="KW-0479">Metal-binding</keyword>
<organism evidence="15">
    <name type="scientific">Osmerus mordax</name>
    <name type="common">Rainbow smelt</name>
    <name type="synonym">Atherina mordax</name>
    <dbReference type="NCBI Taxonomy" id="8014"/>
    <lineage>
        <taxon>Eukaryota</taxon>
        <taxon>Metazoa</taxon>
        <taxon>Chordata</taxon>
        <taxon>Craniata</taxon>
        <taxon>Vertebrata</taxon>
        <taxon>Euteleostomi</taxon>
        <taxon>Actinopterygii</taxon>
        <taxon>Neopterygii</taxon>
        <taxon>Teleostei</taxon>
        <taxon>Stomiati</taxon>
        <taxon>Osmeriformes</taxon>
        <taxon>Osmeridae</taxon>
        <taxon>Osmerus</taxon>
    </lineage>
</organism>
<dbReference type="PANTHER" id="PTHR14021:SF15">
    <property type="entry name" value="IRON-SULFUR CLUSTER CO-CHAPERONE PROTEIN HSCB"/>
    <property type="match status" value="1"/>
</dbReference>
<comment type="subcellular location">
    <subcellularLocation>
        <location evidence="2">Cytoplasm</location>
    </subcellularLocation>
    <subcellularLocation>
        <location evidence="1">Mitochondrion</location>
    </subcellularLocation>
</comment>
<dbReference type="PANTHER" id="PTHR14021">
    <property type="entry name" value="IRON-SULFUR CLUSTER CO-CHAPERONE PROTEIN HSCB"/>
    <property type="match status" value="1"/>
</dbReference>
<dbReference type="EMBL" id="BT075427">
    <property type="protein sequence ID" value="ACO09851.1"/>
    <property type="molecule type" value="mRNA"/>
</dbReference>
<evidence type="ECO:0000256" key="6">
    <source>
        <dbReference type="ARBA" id="ARBA00022723"/>
    </source>
</evidence>
<dbReference type="SMART" id="SM00271">
    <property type="entry name" value="DnaJ"/>
    <property type="match status" value="1"/>
</dbReference>
<gene>
    <name evidence="15" type="primary">HSC20</name>
</gene>
<dbReference type="InterPro" id="IPR036386">
    <property type="entry name" value="HscB_C_sf"/>
</dbReference>
<dbReference type="AlphaFoldDB" id="C1BLE8"/>
<evidence type="ECO:0000256" key="5">
    <source>
        <dbReference type="ARBA" id="ARBA00022490"/>
    </source>
</evidence>
<evidence type="ECO:0000313" key="15">
    <source>
        <dbReference type="EMBL" id="ACO09851.1"/>
    </source>
</evidence>
<dbReference type="Gene3D" id="1.20.1280.20">
    <property type="entry name" value="HscB, C-terminal domain"/>
    <property type="match status" value="1"/>
</dbReference>
<dbReference type="GO" id="GO:0051087">
    <property type="term" value="F:protein-folding chaperone binding"/>
    <property type="evidence" value="ECO:0007669"/>
    <property type="project" value="InterPro"/>
</dbReference>
<dbReference type="Gene3D" id="1.10.287.110">
    <property type="entry name" value="DnaJ domain"/>
    <property type="match status" value="1"/>
</dbReference>
<keyword evidence="7" id="KW-0496">Mitochondrion</keyword>
<comment type="function">
    <text evidence="10">Acts as a co-chaperone in iron-sulfur cluster assembly in the cytoplasm. Also mediates complex formation between components of the cytosolic iron-sulfur biogenesis pathway and the CIA targeting complex composed of CIAO1, DIPK1B/FAM69B and MMS19 by binding directly to the scaffold protein ISCU and to CIAO1. This facilitates iron-sulfur cluster insertion into a number of cytoplasmic and nuclear proteins including POLD1, ELP3, DPYD and PPAT.</text>
</comment>
<dbReference type="GO" id="GO:0051259">
    <property type="term" value="P:protein complex oligomerization"/>
    <property type="evidence" value="ECO:0007669"/>
    <property type="project" value="InterPro"/>
</dbReference>
<sequence>MLSLNNLRIICTSHGLRHSNRLLMNKACLSKVSSYVTLNNCITLNSNKGTKQRNSLRLLKERELKYTTIVSSQKLFCTTHVKQNCWNCSQPIEETPAFFCLSCNVLQPPDESASFFQIMDCDQTFAISTEKLQKRYLHLQRSLHPDNFSQKKEKEQEFSEHQSALVNKAYRTLLKPLSRGLYMLELQSMHLEEGTDPGADPQLLLELMEMNEALQEARSPEDVHPIGQSTKERLKELTEQIDASMRKGELQTAKELLSQMKYFANIEDKVKEKLSELM</sequence>
<dbReference type="InterPro" id="IPR001623">
    <property type="entry name" value="DnaJ_domain"/>
</dbReference>
<comment type="pathway">
    <text evidence="3">Cofactor biosynthesis; iron-sulfur cluster biosynthesis.</text>
</comment>
<comment type="subunit">
    <text evidence="12">Interacts with ISCU and HSPA9 to form an iron-sulfur transfer complex. Interacts with SDHAF1 (via the first LYR motif); the interaction recruits the iron-sulfur transfer complex composed of HSC20, HSPA9 and ISCU and mediates the incorporation of iron-sulfur clusters into SDHB which also interacts with HSC20. Interacts with the cytoplasmic form of ISCU and with CIA complex member CIAO1 (via LYR motif).</text>
</comment>
<dbReference type="GO" id="GO:0001671">
    <property type="term" value="F:ATPase activator activity"/>
    <property type="evidence" value="ECO:0007669"/>
    <property type="project" value="InterPro"/>
</dbReference>
<evidence type="ECO:0000256" key="7">
    <source>
        <dbReference type="ARBA" id="ARBA00023128"/>
    </source>
</evidence>
<dbReference type="InterPro" id="IPR009073">
    <property type="entry name" value="HscB_oligo_C"/>
</dbReference>
<dbReference type="GO" id="GO:0044571">
    <property type="term" value="P:[2Fe-2S] cluster assembly"/>
    <property type="evidence" value="ECO:0007669"/>
    <property type="project" value="InterPro"/>
</dbReference>
<proteinExistence type="evidence at transcript level"/>
<dbReference type="InterPro" id="IPR036869">
    <property type="entry name" value="J_dom_sf"/>
</dbReference>
<reference evidence="15" key="1">
    <citation type="submission" date="2009-03" db="EMBL/GenBank/DDBJ databases">
        <title>Osmerus mordax full-length cDNAs.</title>
        <authorList>
            <person name="von Schalburg K."/>
            <person name="Leong J."/>
            <person name="Cooper G."/>
            <person name="Davidson W.S."/>
            <person name="Koop B.F."/>
        </authorList>
    </citation>
    <scope>NUCLEOTIDE SEQUENCE</scope>
    <source>
        <tissue evidence="15">Brain</tissue>
    </source>
</reference>
<dbReference type="Pfam" id="PF07743">
    <property type="entry name" value="HSCB_C"/>
    <property type="match status" value="1"/>
</dbReference>
<dbReference type="PROSITE" id="PS50076">
    <property type="entry name" value="DNAJ_2"/>
    <property type="match status" value="1"/>
</dbReference>
<comment type="similarity">
    <text evidence="4">Belongs to the HscB family.</text>
</comment>
<evidence type="ECO:0000256" key="3">
    <source>
        <dbReference type="ARBA" id="ARBA00005151"/>
    </source>
</evidence>
<evidence type="ECO:0000256" key="11">
    <source>
        <dbReference type="ARBA" id="ARBA00065241"/>
    </source>
</evidence>
<evidence type="ECO:0000256" key="1">
    <source>
        <dbReference type="ARBA" id="ARBA00004173"/>
    </source>
</evidence>